<dbReference type="PANTHER" id="PTHR33406:SF13">
    <property type="entry name" value="MEMBRANE PROTEIN YDFJ"/>
    <property type="match status" value="1"/>
</dbReference>
<feature type="transmembrane region" description="Helical" evidence="6">
    <location>
        <begin position="248"/>
        <end position="265"/>
    </location>
</feature>
<dbReference type="Pfam" id="PF03176">
    <property type="entry name" value="MMPL"/>
    <property type="match status" value="1"/>
</dbReference>
<evidence type="ECO:0000256" key="5">
    <source>
        <dbReference type="ARBA" id="ARBA00023136"/>
    </source>
</evidence>
<feature type="transmembrane region" description="Helical" evidence="6">
    <location>
        <begin position="659"/>
        <end position="679"/>
    </location>
</feature>
<dbReference type="GO" id="GO:0005886">
    <property type="term" value="C:plasma membrane"/>
    <property type="evidence" value="ECO:0007669"/>
    <property type="project" value="UniProtKB-SubCell"/>
</dbReference>
<feature type="domain" description="Membrane transport protein MMPL" evidence="7">
    <location>
        <begin position="208"/>
        <end position="395"/>
    </location>
</feature>
<dbReference type="SUPFAM" id="SSF82866">
    <property type="entry name" value="Multidrug efflux transporter AcrB transmembrane domain"/>
    <property type="match status" value="2"/>
</dbReference>
<sequence length="773" mass="83192">MTRPARPHFLAAALALSALLAAVVMWAIPLRLDMAGFLPKGHDDGTRFLLREVQEGVAGTVVMLGIEGAPEPELARLSLGLQKALSGDPQFVSVMNGVFSVQQTQGLHNAMMAHRYQLAPDASTRDFSPQALEQAFDTVLDGLGSSAGSVFSDMLLRDPTKAFLNAVQALEPDVQVRMQHGVWFASDQPRALLLLRTTAPGMDLVRQKAVQQTLQSAFAGLHPGAARLLMSGPSIFAVRSASGMRADMDLMALCSILMVAGVLYWRFRSLWVLAAIGVPFFLSISVAMVVVRLVFGYVHGIALGFGMTMLGVALDYPVLLIGHRDRGEGPEATLHRIGHSLRLGVTTAILGLTGMIFCGLPGLAQLGTFAAVGLMVAACVTLYLMPRLVVAADLAPSVSGPSRKLVRAETVRRYRVFCLVPVLISVFWLWQHPLTLDTRLAALSPIPEQAHLLDDALRHELGVPDASLMLAVSAPSAQAVLEREETLASVWTRLQQQGALSGVQDAARLLPSMKTQRHRVASLPSVADLQNAVAEARQNLPFKPDAFSAFVHDVASARTLTPLSVQDMAGTPLEAALSPLLFERQGQWFGLVFPERVQNRAAIEHALADQPNVLVVDMKREIDGLSAHYTARTLRWMLVGCVLAVGVLVYGLRSVSRLVRVTASVGAALISLLAVLAGLGHPLTLIHLISLQFVLGVSLDYALFFARPQLDDAERARTMRTLLTCNAMTVLTFGLLATCNTPLLQEIGKTVALGVLFAMAYGFLLAGQRPKMG</sequence>
<feature type="transmembrane region" description="Helical" evidence="6">
    <location>
        <begin position="272"/>
        <end position="295"/>
    </location>
</feature>
<feature type="transmembrane region" description="Helical" evidence="6">
    <location>
        <begin position="634"/>
        <end position="652"/>
    </location>
</feature>
<evidence type="ECO:0000313" key="10">
    <source>
        <dbReference type="Proteomes" id="UP000032673"/>
    </source>
</evidence>
<keyword evidence="4 6" id="KW-1133">Transmembrane helix</keyword>
<evidence type="ECO:0000313" key="8">
    <source>
        <dbReference type="EMBL" id="GAN64047.1"/>
    </source>
</evidence>
<gene>
    <name evidence="9" type="primary">actII-3</name>
    <name evidence="8" type="ORF">Abin_053_016</name>
    <name evidence="9" type="ORF">AIN02nite_18400</name>
</gene>
<keyword evidence="10" id="KW-1185">Reference proteome</keyword>
<evidence type="ECO:0000313" key="9">
    <source>
        <dbReference type="EMBL" id="GEN03815.1"/>
    </source>
</evidence>
<feature type="transmembrane region" description="Helical" evidence="6">
    <location>
        <begin position="413"/>
        <end position="430"/>
    </location>
</feature>
<dbReference type="PANTHER" id="PTHR33406">
    <property type="entry name" value="MEMBRANE PROTEIN MJ1562-RELATED"/>
    <property type="match status" value="1"/>
</dbReference>
<comment type="caution">
    <text evidence="9">The sequence shown here is derived from an EMBL/GenBank/DDBJ whole genome shotgun (WGS) entry which is preliminary data.</text>
</comment>
<reference evidence="8 10" key="1">
    <citation type="submission" date="2012-11" db="EMBL/GenBank/DDBJ databases">
        <title>Whole genome sequence of Acetobacter indonesiensis 5H-1.</title>
        <authorList>
            <person name="Azuma Y."/>
            <person name="Higashiura N."/>
            <person name="Hirakawa H."/>
            <person name="Matsushita K."/>
        </authorList>
    </citation>
    <scope>NUCLEOTIDE SEQUENCE [LARGE SCALE GENOMIC DNA]</scope>
    <source>
        <strain evidence="8 10">5H-1</strain>
    </source>
</reference>
<dbReference type="Gene3D" id="1.20.1640.10">
    <property type="entry name" value="Multidrug efflux transporter AcrB transmembrane domain"/>
    <property type="match status" value="2"/>
</dbReference>
<reference evidence="9 11" key="2">
    <citation type="submission" date="2019-07" db="EMBL/GenBank/DDBJ databases">
        <title>Whole genome shotgun sequence of Acetobacter indonesiensis NBRC 16471.</title>
        <authorList>
            <person name="Hosoyama A."/>
            <person name="Uohara A."/>
            <person name="Ohji S."/>
            <person name="Ichikawa N."/>
        </authorList>
    </citation>
    <scope>NUCLEOTIDE SEQUENCE [LARGE SCALE GENOMIC DNA]</scope>
    <source>
        <strain evidence="9 11">NBRC 16471</strain>
    </source>
</reference>
<feature type="transmembrane region" description="Helical" evidence="6">
    <location>
        <begin position="343"/>
        <end position="363"/>
    </location>
</feature>
<dbReference type="AlphaFoldDB" id="A0A6N3T5W2"/>
<comment type="subcellular location">
    <subcellularLocation>
        <location evidence="1">Cell membrane</location>
        <topology evidence="1">Multi-pass membrane protein</topology>
    </subcellularLocation>
</comment>
<evidence type="ECO:0000256" key="2">
    <source>
        <dbReference type="ARBA" id="ARBA00022475"/>
    </source>
</evidence>
<dbReference type="InterPro" id="IPR050545">
    <property type="entry name" value="Mycobact_MmpL"/>
</dbReference>
<dbReference type="EMBL" id="BJXQ01000009">
    <property type="protein sequence ID" value="GEN03815.1"/>
    <property type="molecule type" value="Genomic_DNA"/>
</dbReference>
<feature type="transmembrane region" description="Helical" evidence="6">
    <location>
        <begin position="301"/>
        <end position="322"/>
    </location>
</feature>
<keyword evidence="2" id="KW-1003">Cell membrane</keyword>
<dbReference type="Proteomes" id="UP000321104">
    <property type="component" value="Unassembled WGS sequence"/>
</dbReference>
<proteinExistence type="predicted"/>
<dbReference type="RefSeq" id="WP_255319332.1">
    <property type="nucleotide sequence ID" value="NZ_BAMW01000050.1"/>
</dbReference>
<dbReference type="Proteomes" id="UP000032673">
    <property type="component" value="Unassembled WGS sequence"/>
</dbReference>
<evidence type="ECO:0000259" key="7">
    <source>
        <dbReference type="Pfam" id="PF03176"/>
    </source>
</evidence>
<feature type="transmembrane region" description="Helical" evidence="6">
    <location>
        <begin position="685"/>
        <end position="706"/>
    </location>
</feature>
<feature type="transmembrane region" description="Helical" evidence="6">
    <location>
        <begin position="369"/>
        <end position="392"/>
    </location>
</feature>
<keyword evidence="3 6" id="KW-0812">Transmembrane</keyword>
<protein>
    <submittedName>
        <fullName evidence="9">Membrane protein</fullName>
    </submittedName>
</protein>
<dbReference type="InterPro" id="IPR004869">
    <property type="entry name" value="MMPL_dom"/>
</dbReference>
<dbReference type="EMBL" id="BAMW01000050">
    <property type="protein sequence ID" value="GAN64047.1"/>
    <property type="molecule type" value="Genomic_DNA"/>
</dbReference>
<keyword evidence="5 6" id="KW-0472">Membrane</keyword>
<organism evidence="9 11">
    <name type="scientific">Acetobacter indonesiensis</name>
    <dbReference type="NCBI Taxonomy" id="104101"/>
    <lineage>
        <taxon>Bacteria</taxon>
        <taxon>Pseudomonadati</taxon>
        <taxon>Pseudomonadota</taxon>
        <taxon>Alphaproteobacteria</taxon>
        <taxon>Acetobacterales</taxon>
        <taxon>Acetobacteraceae</taxon>
        <taxon>Acetobacter</taxon>
    </lineage>
</organism>
<evidence type="ECO:0000256" key="6">
    <source>
        <dbReference type="SAM" id="Phobius"/>
    </source>
</evidence>
<evidence type="ECO:0000256" key="3">
    <source>
        <dbReference type="ARBA" id="ARBA00022692"/>
    </source>
</evidence>
<evidence type="ECO:0000256" key="1">
    <source>
        <dbReference type="ARBA" id="ARBA00004651"/>
    </source>
</evidence>
<accession>A0A6N3T5W2</accession>
<evidence type="ECO:0000256" key="4">
    <source>
        <dbReference type="ARBA" id="ARBA00022989"/>
    </source>
</evidence>
<evidence type="ECO:0000313" key="11">
    <source>
        <dbReference type="Proteomes" id="UP000321104"/>
    </source>
</evidence>
<feature type="transmembrane region" description="Helical" evidence="6">
    <location>
        <begin position="718"/>
        <end position="738"/>
    </location>
</feature>
<name>A0A6N3T5W2_9PROT</name>
<feature type="transmembrane region" description="Helical" evidence="6">
    <location>
        <begin position="750"/>
        <end position="767"/>
    </location>
</feature>